<dbReference type="HAMAP" id="MF_01008">
    <property type="entry name" value="MraZ"/>
    <property type="match status" value="1"/>
</dbReference>
<dbReference type="Gene3D" id="3.40.1550.20">
    <property type="entry name" value="Transcriptional regulator MraZ domain"/>
    <property type="match status" value="1"/>
</dbReference>
<proteinExistence type="inferred from homology"/>
<dbReference type="GO" id="GO:2000143">
    <property type="term" value="P:negative regulation of DNA-templated transcription initiation"/>
    <property type="evidence" value="ECO:0007669"/>
    <property type="project" value="TreeGrafter"/>
</dbReference>
<dbReference type="GO" id="GO:0005737">
    <property type="term" value="C:cytoplasm"/>
    <property type="evidence" value="ECO:0007669"/>
    <property type="project" value="UniProtKB-UniRule"/>
</dbReference>
<dbReference type="SUPFAM" id="SSF89447">
    <property type="entry name" value="AbrB/MazE/MraZ-like"/>
    <property type="match status" value="1"/>
</dbReference>
<evidence type="ECO:0000259" key="8">
    <source>
        <dbReference type="PROSITE" id="PS51740"/>
    </source>
</evidence>
<keyword evidence="5 7" id="KW-0238">DNA-binding</keyword>
<keyword evidence="6 7" id="KW-0804">Transcription</keyword>
<dbReference type="Proteomes" id="UP000316714">
    <property type="component" value="Unassembled WGS sequence"/>
</dbReference>
<keyword evidence="4 7" id="KW-0805">Transcription regulation</keyword>
<feature type="domain" description="SpoVT-AbrB" evidence="8">
    <location>
        <begin position="5"/>
        <end position="50"/>
    </location>
</feature>
<dbReference type="InterPro" id="IPR035642">
    <property type="entry name" value="MraZ_N"/>
</dbReference>
<evidence type="ECO:0000313" key="9">
    <source>
        <dbReference type="EMBL" id="TWT37945.1"/>
    </source>
</evidence>
<evidence type="ECO:0000256" key="2">
    <source>
        <dbReference type="ARBA" id="ARBA00022490"/>
    </source>
</evidence>
<dbReference type="InterPro" id="IPR007159">
    <property type="entry name" value="SpoVT-AbrB_dom"/>
</dbReference>
<dbReference type="PANTHER" id="PTHR34701">
    <property type="entry name" value="TRANSCRIPTIONAL REGULATOR MRAZ"/>
    <property type="match status" value="1"/>
</dbReference>
<keyword evidence="10" id="KW-1185">Reference proteome</keyword>
<feature type="domain" description="SpoVT-AbrB" evidence="8">
    <location>
        <begin position="89"/>
        <end position="134"/>
    </location>
</feature>
<dbReference type="Pfam" id="PF02381">
    <property type="entry name" value="MraZ"/>
    <property type="match status" value="1"/>
</dbReference>
<accession>A0A5C5VJG0</accession>
<dbReference type="InterPro" id="IPR003444">
    <property type="entry name" value="MraZ"/>
</dbReference>
<dbReference type="InterPro" id="IPR020603">
    <property type="entry name" value="MraZ_dom"/>
</dbReference>
<evidence type="ECO:0000256" key="7">
    <source>
        <dbReference type="HAMAP-Rule" id="MF_01008"/>
    </source>
</evidence>
<keyword evidence="2 7" id="KW-0963">Cytoplasm</keyword>
<dbReference type="CDD" id="cd16320">
    <property type="entry name" value="MraZ_N"/>
    <property type="match status" value="1"/>
</dbReference>
<protein>
    <recommendedName>
        <fullName evidence="1 7">Transcriptional regulator MraZ</fullName>
    </recommendedName>
</protein>
<dbReference type="GO" id="GO:0009295">
    <property type="term" value="C:nucleoid"/>
    <property type="evidence" value="ECO:0007669"/>
    <property type="project" value="UniProtKB-SubCell"/>
</dbReference>
<organism evidence="9 10">
    <name type="scientific">Posidoniimonas corsicana</name>
    <dbReference type="NCBI Taxonomy" id="1938618"/>
    <lineage>
        <taxon>Bacteria</taxon>
        <taxon>Pseudomonadati</taxon>
        <taxon>Planctomycetota</taxon>
        <taxon>Planctomycetia</taxon>
        <taxon>Pirellulales</taxon>
        <taxon>Lacipirellulaceae</taxon>
        <taxon>Posidoniimonas</taxon>
    </lineage>
</organism>
<evidence type="ECO:0000256" key="6">
    <source>
        <dbReference type="ARBA" id="ARBA00023163"/>
    </source>
</evidence>
<reference evidence="9 10" key="1">
    <citation type="submission" date="2019-02" db="EMBL/GenBank/DDBJ databases">
        <title>Deep-cultivation of Planctomycetes and their phenomic and genomic characterization uncovers novel biology.</title>
        <authorList>
            <person name="Wiegand S."/>
            <person name="Jogler M."/>
            <person name="Boedeker C."/>
            <person name="Pinto D."/>
            <person name="Vollmers J."/>
            <person name="Rivas-Marin E."/>
            <person name="Kohn T."/>
            <person name="Peeters S.H."/>
            <person name="Heuer A."/>
            <person name="Rast P."/>
            <person name="Oberbeckmann S."/>
            <person name="Bunk B."/>
            <person name="Jeske O."/>
            <person name="Meyerdierks A."/>
            <person name="Storesund J.E."/>
            <person name="Kallscheuer N."/>
            <person name="Luecker S."/>
            <person name="Lage O.M."/>
            <person name="Pohl T."/>
            <person name="Merkel B.J."/>
            <person name="Hornburger P."/>
            <person name="Mueller R.-W."/>
            <person name="Bruemmer F."/>
            <person name="Labrenz M."/>
            <person name="Spormann A.M."/>
            <person name="Op Den Camp H."/>
            <person name="Overmann J."/>
            <person name="Amann R."/>
            <person name="Jetten M.S.M."/>
            <person name="Mascher T."/>
            <person name="Medema M.H."/>
            <person name="Devos D.P."/>
            <person name="Kaster A.-K."/>
            <person name="Ovreas L."/>
            <person name="Rohde M."/>
            <person name="Galperin M.Y."/>
            <person name="Jogler C."/>
        </authorList>
    </citation>
    <scope>NUCLEOTIDE SEQUENCE [LARGE SCALE GENOMIC DNA]</scope>
    <source>
        <strain evidence="9 10">KOR34</strain>
    </source>
</reference>
<sequence>MLLGESIRSLDDRYRLTLPPEMCEELAAEDGECLLAKEQPGCLGLWRPAQMKERLEQGRKILESKIAAGRLEGRLAEVQSLGRLLSTRHRGVQLAGRGRLVIPEGFREFLGVEPGGTVVVVGAAVCVELWRPEAWSQTIGQQMPEFGKLFEELTA</sequence>
<evidence type="ECO:0000256" key="1">
    <source>
        <dbReference type="ARBA" id="ARBA00013860"/>
    </source>
</evidence>
<keyword evidence="3" id="KW-0677">Repeat</keyword>
<dbReference type="RefSeq" id="WP_228714608.1">
    <property type="nucleotide sequence ID" value="NZ_SIHJ01000001.1"/>
</dbReference>
<dbReference type="GO" id="GO:0000976">
    <property type="term" value="F:transcription cis-regulatory region binding"/>
    <property type="evidence" value="ECO:0007669"/>
    <property type="project" value="TreeGrafter"/>
</dbReference>
<comment type="subunit">
    <text evidence="7">Forms oligomers.</text>
</comment>
<dbReference type="AlphaFoldDB" id="A0A5C5VJG0"/>
<dbReference type="PROSITE" id="PS51740">
    <property type="entry name" value="SPOVT_ABRB"/>
    <property type="match status" value="2"/>
</dbReference>
<evidence type="ECO:0000256" key="5">
    <source>
        <dbReference type="ARBA" id="ARBA00023125"/>
    </source>
</evidence>
<dbReference type="InterPro" id="IPR037914">
    <property type="entry name" value="SpoVT-AbrB_sf"/>
</dbReference>
<evidence type="ECO:0000256" key="3">
    <source>
        <dbReference type="ARBA" id="ARBA00022737"/>
    </source>
</evidence>
<comment type="similarity">
    <text evidence="7">Belongs to the MraZ family.</text>
</comment>
<dbReference type="GO" id="GO:0003700">
    <property type="term" value="F:DNA-binding transcription factor activity"/>
    <property type="evidence" value="ECO:0007669"/>
    <property type="project" value="UniProtKB-UniRule"/>
</dbReference>
<dbReference type="InterPro" id="IPR038619">
    <property type="entry name" value="MraZ_sf"/>
</dbReference>
<evidence type="ECO:0000256" key="4">
    <source>
        <dbReference type="ARBA" id="ARBA00023015"/>
    </source>
</evidence>
<dbReference type="EMBL" id="SIHJ01000001">
    <property type="protein sequence ID" value="TWT37945.1"/>
    <property type="molecule type" value="Genomic_DNA"/>
</dbReference>
<comment type="caution">
    <text evidence="9">The sequence shown here is derived from an EMBL/GenBank/DDBJ whole genome shotgun (WGS) entry which is preliminary data.</text>
</comment>
<evidence type="ECO:0000313" key="10">
    <source>
        <dbReference type="Proteomes" id="UP000316714"/>
    </source>
</evidence>
<dbReference type="PANTHER" id="PTHR34701:SF1">
    <property type="entry name" value="TRANSCRIPTIONAL REGULATOR MRAZ"/>
    <property type="match status" value="1"/>
</dbReference>
<gene>
    <name evidence="7" type="primary">mraZ</name>
    <name evidence="9" type="ORF">KOR34_29110</name>
</gene>
<name>A0A5C5VJG0_9BACT</name>
<comment type="subcellular location">
    <subcellularLocation>
        <location evidence="7">Cytoplasm</location>
        <location evidence="7">Nucleoid</location>
    </subcellularLocation>
</comment>